<dbReference type="InterPro" id="IPR003439">
    <property type="entry name" value="ABC_transporter-like_ATP-bd"/>
</dbReference>
<feature type="domain" description="ABC transporter" evidence="3">
    <location>
        <begin position="72"/>
        <end position="312"/>
    </location>
</feature>
<dbReference type="GO" id="GO:0034040">
    <property type="term" value="F:ATPase-coupled lipid transmembrane transporter activity"/>
    <property type="evidence" value="ECO:0007669"/>
    <property type="project" value="TreeGrafter"/>
</dbReference>
<evidence type="ECO:0000313" key="5">
    <source>
        <dbReference type="Proteomes" id="UP000317982"/>
    </source>
</evidence>
<dbReference type="Proteomes" id="UP000317982">
    <property type="component" value="Unassembled WGS sequence"/>
</dbReference>
<dbReference type="OrthoDB" id="9806127at2"/>
<dbReference type="CDD" id="cd03228">
    <property type="entry name" value="ABCC_MRP_Like"/>
    <property type="match status" value="1"/>
</dbReference>
<dbReference type="InterPro" id="IPR039421">
    <property type="entry name" value="Type_1_exporter"/>
</dbReference>
<dbReference type="InterPro" id="IPR003593">
    <property type="entry name" value="AAA+_ATPase"/>
</dbReference>
<dbReference type="AlphaFoldDB" id="A0A545AVJ9"/>
<evidence type="ECO:0000313" key="4">
    <source>
        <dbReference type="EMBL" id="TQS45350.1"/>
    </source>
</evidence>
<keyword evidence="2 4" id="KW-0067">ATP-binding</keyword>
<dbReference type="PANTHER" id="PTHR24221">
    <property type="entry name" value="ATP-BINDING CASSETTE SUB-FAMILY B"/>
    <property type="match status" value="1"/>
</dbReference>
<keyword evidence="5" id="KW-1185">Reference proteome</keyword>
<protein>
    <submittedName>
        <fullName evidence="4">ABC transporter ATP-binding protein</fullName>
    </submittedName>
</protein>
<dbReference type="Gene3D" id="3.40.50.300">
    <property type="entry name" value="P-loop containing nucleotide triphosphate hydrolases"/>
    <property type="match status" value="1"/>
</dbReference>
<dbReference type="GO" id="GO:0016887">
    <property type="term" value="F:ATP hydrolysis activity"/>
    <property type="evidence" value="ECO:0007669"/>
    <property type="project" value="InterPro"/>
</dbReference>
<sequence>MLLGGRIPLAAAATCVVALQSAQRSLTSVIFAIDDTYTEGEHFNDYTGFMERASGHLPASESSAPAEALQRLVVDRVTLRYPGRPLPAVDDVSLTIEAGQTVAFVGENGSGKSTLAAVIAGLREATSGAVTWNGRPLADYDPDDVGARIAVVSQDFHQWPFSAATNIALGDMRGEPDVDRLEAAAARAVAHDMILDLPYGYDTLLDRTFANGQDLSGGQWQRITAARGFYRTADLLVMDEPSSALDPRAEDALFQAIRDRHGVATTILITHRLANVRHADRIYVLHLGRLVESGTHDELLAAAGRYAELFTLQASGYHG</sequence>
<reference evidence="4 5" key="1">
    <citation type="submission" date="2019-07" db="EMBL/GenBank/DDBJ databases">
        <title>Cryptosporangium phraense sp. nov., isolated from plant litter.</title>
        <authorList>
            <person name="Suriyachadkun C."/>
        </authorList>
    </citation>
    <scope>NUCLEOTIDE SEQUENCE [LARGE SCALE GENOMIC DNA]</scope>
    <source>
        <strain evidence="4 5">A-T 5661</strain>
    </source>
</reference>
<dbReference type="PROSITE" id="PS50893">
    <property type="entry name" value="ABC_TRANSPORTER_2"/>
    <property type="match status" value="1"/>
</dbReference>
<evidence type="ECO:0000256" key="1">
    <source>
        <dbReference type="ARBA" id="ARBA00022741"/>
    </source>
</evidence>
<evidence type="ECO:0000259" key="3">
    <source>
        <dbReference type="PROSITE" id="PS50893"/>
    </source>
</evidence>
<name>A0A545AVJ9_9ACTN</name>
<dbReference type="EMBL" id="VIRS01000005">
    <property type="protein sequence ID" value="TQS45350.1"/>
    <property type="molecule type" value="Genomic_DNA"/>
</dbReference>
<proteinExistence type="predicted"/>
<dbReference type="SMART" id="SM00382">
    <property type="entry name" value="AAA"/>
    <property type="match status" value="1"/>
</dbReference>
<comment type="caution">
    <text evidence="4">The sequence shown here is derived from an EMBL/GenBank/DDBJ whole genome shotgun (WGS) entry which is preliminary data.</text>
</comment>
<dbReference type="GO" id="GO:0005524">
    <property type="term" value="F:ATP binding"/>
    <property type="evidence" value="ECO:0007669"/>
    <property type="project" value="UniProtKB-KW"/>
</dbReference>
<dbReference type="Pfam" id="PF00005">
    <property type="entry name" value="ABC_tran"/>
    <property type="match status" value="1"/>
</dbReference>
<accession>A0A545AVJ9</accession>
<keyword evidence="1" id="KW-0547">Nucleotide-binding</keyword>
<dbReference type="SUPFAM" id="SSF52540">
    <property type="entry name" value="P-loop containing nucleoside triphosphate hydrolases"/>
    <property type="match status" value="1"/>
</dbReference>
<gene>
    <name evidence="4" type="ORF">FL583_09695</name>
</gene>
<dbReference type="InParanoid" id="A0A545AVJ9"/>
<evidence type="ECO:0000256" key="2">
    <source>
        <dbReference type="ARBA" id="ARBA00022840"/>
    </source>
</evidence>
<organism evidence="4 5">
    <name type="scientific">Cryptosporangium phraense</name>
    <dbReference type="NCBI Taxonomy" id="2593070"/>
    <lineage>
        <taxon>Bacteria</taxon>
        <taxon>Bacillati</taxon>
        <taxon>Actinomycetota</taxon>
        <taxon>Actinomycetes</taxon>
        <taxon>Cryptosporangiales</taxon>
        <taxon>Cryptosporangiaceae</taxon>
        <taxon>Cryptosporangium</taxon>
    </lineage>
</organism>
<dbReference type="InterPro" id="IPR027417">
    <property type="entry name" value="P-loop_NTPase"/>
</dbReference>
<dbReference type="PANTHER" id="PTHR24221:SF646">
    <property type="entry name" value="HAEMOLYSIN SECRETION ATP-BINDING PROTEIN"/>
    <property type="match status" value="1"/>
</dbReference>